<dbReference type="PRINTS" id="PR00313">
    <property type="entry name" value="CABNDNGRPT"/>
</dbReference>
<sequence length="505" mass="53994">MKRMQNERVRVTSRDARIYAFGDSLSDIGNIFTVTGNQSPPSPPYFSGRFSNGPVAIETLADRLGLAVTPETNFAIGGAKTGRENVGDTPAFRFGGLLDQIDRFVSTTGPRGANPKALYFVWIGGNDLLNQPNATSAAISQAVEDVRSAVTTLANLGAKNIVVVQNSNLGRTPFSLQTGLLNTLTNLTRDFNNRLQSALTPLERNSDLNIILSNLFPISEEVAQNPSQFGFLNVANSYLQGLLPADPLADPNQFFFWDQVHPTTRGHNVFAGTLREDIISEITGDITRIGTRRDDVLVGYAGNDRLVGQAGRDALEGNRGGDTLLGGRGDDRLQGLQNDDLLAGGFGNDLLRGGAGSDQLFGQSGQDTLIGGNGIDFLSGGPGDDLLIGGGGCDLFSLRPRSGTDTIQDFDADGDLLFLPGRLTFDQLEIRQQGSNTIISIAETNQQLAILKNVQSSSIDVSDFLGARSNRTLLDLADREQGGPLLDAIQAESLGLKNLLQTRRG</sequence>
<accession>A0AA96WLH0</accession>
<dbReference type="CDD" id="cd01846">
    <property type="entry name" value="fatty_acyltransferase_like"/>
    <property type="match status" value="1"/>
</dbReference>
<dbReference type="PROSITE" id="PS00330">
    <property type="entry name" value="HEMOLYSIN_CALCIUM"/>
    <property type="match status" value="2"/>
</dbReference>
<dbReference type="Gene3D" id="3.40.50.1110">
    <property type="entry name" value="SGNH hydrolase"/>
    <property type="match status" value="1"/>
</dbReference>
<dbReference type="SUPFAM" id="SSF51120">
    <property type="entry name" value="beta-Roll"/>
    <property type="match status" value="1"/>
</dbReference>
<gene>
    <name evidence="2" type="ORF">HJG54_30715</name>
</gene>
<dbReference type="GO" id="GO:0005509">
    <property type="term" value="F:calcium ion binding"/>
    <property type="evidence" value="ECO:0007669"/>
    <property type="project" value="InterPro"/>
</dbReference>
<dbReference type="Gene3D" id="2.150.10.10">
    <property type="entry name" value="Serralysin-like metalloprotease, C-terminal"/>
    <property type="match status" value="2"/>
</dbReference>
<dbReference type="Pfam" id="PF00353">
    <property type="entry name" value="HemolysinCabind"/>
    <property type="match status" value="3"/>
</dbReference>
<dbReference type="InterPro" id="IPR036514">
    <property type="entry name" value="SGNH_hydro_sf"/>
</dbReference>
<dbReference type="AlphaFoldDB" id="A0AA96WLH0"/>
<keyword evidence="1" id="KW-0378">Hydrolase</keyword>
<reference evidence="2" key="1">
    <citation type="submission" date="2020-05" db="EMBL/GenBank/DDBJ databases">
        <authorList>
            <person name="Zhu T."/>
            <person name="Keshari N."/>
            <person name="Lu X."/>
        </authorList>
    </citation>
    <scope>NUCLEOTIDE SEQUENCE</scope>
    <source>
        <strain evidence="2">NK1-12</strain>
    </source>
</reference>
<dbReference type="Pfam" id="PF00657">
    <property type="entry name" value="Lipase_GDSL"/>
    <property type="match status" value="1"/>
</dbReference>
<dbReference type="PANTHER" id="PTHR45648:SF22">
    <property type="entry name" value="GDSL LIPASE_ACYLHYDROLASE FAMILY PROTEIN (AFU_ORTHOLOGUE AFUA_4G14700)"/>
    <property type="match status" value="1"/>
</dbReference>
<dbReference type="InterPro" id="IPR001087">
    <property type="entry name" value="GDSL"/>
</dbReference>
<dbReference type="InterPro" id="IPR011049">
    <property type="entry name" value="Serralysin-like_metalloprot_C"/>
</dbReference>
<dbReference type="SUPFAM" id="SSF52266">
    <property type="entry name" value="SGNH hydrolase"/>
    <property type="match status" value="1"/>
</dbReference>
<dbReference type="GO" id="GO:0016788">
    <property type="term" value="F:hydrolase activity, acting on ester bonds"/>
    <property type="evidence" value="ECO:0007669"/>
    <property type="project" value="InterPro"/>
</dbReference>
<organism evidence="2">
    <name type="scientific">Leptolyngbya sp. NK1-12</name>
    <dbReference type="NCBI Taxonomy" id="2547451"/>
    <lineage>
        <taxon>Bacteria</taxon>
        <taxon>Bacillati</taxon>
        <taxon>Cyanobacteriota</taxon>
        <taxon>Cyanophyceae</taxon>
        <taxon>Leptolyngbyales</taxon>
        <taxon>Leptolyngbyaceae</taxon>
        <taxon>Leptolyngbya group</taxon>
        <taxon>Leptolyngbya</taxon>
    </lineage>
</organism>
<proteinExistence type="predicted"/>
<dbReference type="InterPro" id="IPR001343">
    <property type="entry name" value="Hemolysn_Ca-bd"/>
</dbReference>
<evidence type="ECO:0000313" key="2">
    <source>
        <dbReference type="EMBL" id="WNZ27265.1"/>
    </source>
</evidence>
<name>A0AA96WLH0_9CYAN</name>
<evidence type="ECO:0000256" key="1">
    <source>
        <dbReference type="ARBA" id="ARBA00022801"/>
    </source>
</evidence>
<dbReference type="InterPro" id="IPR018511">
    <property type="entry name" value="Hemolysin-typ_Ca-bd_CS"/>
</dbReference>
<dbReference type="PANTHER" id="PTHR45648">
    <property type="entry name" value="GDSL LIPASE/ACYLHYDROLASE FAMILY PROTEIN (AFU_ORTHOLOGUE AFUA_4G14700)"/>
    <property type="match status" value="1"/>
</dbReference>
<protein>
    <submittedName>
        <fullName evidence="2">Uncharacterized protein</fullName>
    </submittedName>
</protein>
<dbReference type="InterPro" id="IPR051058">
    <property type="entry name" value="GDSL_Est/Lipase"/>
</dbReference>
<dbReference type="EMBL" id="CP053587">
    <property type="protein sequence ID" value="WNZ27265.1"/>
    <property type="molecule type" value="Genomic_DNA"/>
</dbReference>
<dbReference type="RefSeq" id="WP_316436916.1">
    <property type="nucleotide sequence ID" value="NZ_CP053587.1"/>
</dbReference>